<accession>A0A3N0EEC6</accession>
<protein>
    <submittedName>
        <fullName evidence="2">Uncharacterized protein</fullName>
    </submittedName>
</protein>
<gene>
    <name evidence="2" type="ORF">EFW17_06660</name>
</gene>
<evidence type="ECO:0000256" key="1">
    <source>
        <dbReference type="SAM" id="MobiDB-lite"/>
    </source>
</evidence>
<dbReference type="OrthoDB" id="9805215at2"/>
<dbReference type="Proteomes" id="UP000269198">
    <property type="component" value="Unassembled WGS sequence"/>
</dbReference>
<reference evidence="2 3" key="1">
    <citation type="submission" date="2018-11" db="EMBL/GenBank/DDBJ databases">
        <title>The genome draft of YIM 96095.</title>
        <authorList>
            <person name="Tang S.-K."/>
            <person name="Chunyu W.-X."/>
            <person name="Feng Y.-Z."/>
        </authorList>
    </citation>
    <scope>NUCLEOTIDE SEQUENCE [LARGE SCALE GENOMIC DNA]</scope>
    <source>
        <strain evidence="2 3">YIM 96095</strain>
    </source>
</reference>
<proteinExistence type="predicted"/>
<dbReference type="AlphaFoldDB" id="A0A3N0EEC6"/>
<name>A0A3N0EEC6_9ACTN</name>
<dbReference type="EMBL" id="RJMB01000004">
    <property type="protein sequence ID" value="RNL86193.1"/>
    <property type="molecule type" value="Genomic_DNA"/>
</dbReference>
<keyword evidence="3" id="KW-1185">Reference proteome</keyword>
<feature type="region of interest" description="Disordered" evidence="1">
    <location>
        <begin position="51"/>
        <end position="72"/>
    </location>
</feature>
<comment type="caution">
    <text evidence="2">The sequence shown here is derived from an EMBL/GenBank/DDBJ whole genome shotgun (WGS) entry which is preliminary data.</text>
</comment>
<sequence length="72" mass="7785">MSSRRTVSLVTPGCARNEVDPEELAGHLATGGWELVESENGDRADIAVNTRDRAEPALRESVDVPARGPDQR</sequence>
<organism evidence="2 3">
    <name type="scientific">Halostreptopolyspora alba</name>
    <dbReference type="NCBI Taxonomy" id="2487137"/>
    <lineage>
        <taxon>Bacteria</taxon>
        <taxon>Bacillati</taxon>
        <taxon>Actinomycetota</taxon>
        <taxon>Actinomycetes</taxon>
        <taxon>Streptosporangiales</taxon>
        <taxon>Nocardiopsidaceae</taxon>
        <taxon>Halostreptopolyspora</taxon>
    </lineage>
</organism>
<feature type="compositionally biased region" description="Basic and acidic residues" evidence="1">
    <location>
        <begin position="51"/>
        <end position="62"/>
    </location>
</feature>
<evidence type="ECO:0000313" key="3">
    <source>
        <dbReference type="Proteomes" id="UP000269198"/>
    </source>
</evidence>
<evidence type="ECO:0000313" key="2">
    <source>
        <dbReference type="EMBL" id="RNL86193.1"/>
    </source>
</evidence>